<dbReference type="Proteomes" id="UP000255177">
    <property type="component" value="Unassembled WGS sequence"/>
</dbReference>
<dbReference type="PANTHER" id="PTHR11544">
    <property type="entry name" value="COLD SHOCK DOMAIN CONTAINING PROTEINS"/>
    <property type="match status" value="1"/>
</dbReference>
<keyword evidence="8" id="KW-1185">Reference proteome</keyword>
<dbReference type="NCBIfam" id="TIGR02381">
    <property type="entry name" value="cspD"/>
    <property type="match status" value="1"/>
</dbReference>
<evidence type="ECO:0000256" key="2">
    <source>
        <dbReference type="ARBA" id="ARBA00022318"/>
    </source>
</evidence>
<dbReference type="InterPro" id="IPR011129">
    <property type="entry name" value="CSD"/>
</dbReference>
<dbReference type="InterPro" id="IPR019844">
    <property type="entry name" value="CSD_CS"/>
</dbReference>
<dbReference type="Gene3D" id="2.40.50.140">
    <property type="entry name" value="Nucleic acid-binding proteins"/>
    <property type="match status" value="1"/>
</dbReference>
<reference evidence="8" key="1">
    <citation type="submission" date="2018-07" db="EMBL/GenBank/DDBJ databases">
        <authorList>
            <person name="Blom J."/>
        </authorList>
    </citation>
    <scope>NUCLEOTIDE SEQUENCE [LARGE SCALE GENOMIC DNA]</scope>
    <source>
        <strain evidence="8">CCOS 864</strain>
    </source>
</reference>
<keyword evidence="3" id="KW-0963">Cytoplasm</keyword>
<dbReference type="PIRSF" id="PIRSF002599">
    <property type="entry name" value="Cold_shock_A"/>
    <property type="match status" value="1"/>
</dbReference>
<dbReference type="AlphaFoldDB" id="A0A380T3H2"/>
<dbReference type="InterPro" id="IPR012340">
    <property type="entry name" value="NA-bd_OB-fold"/>
</dbReference>
<comment type="subcellular location">
    <subcellularLocation>
        <location evidence="1 5">Cytoplasm</location>
    </subcellularLocation>
</comment>
<dbReference type="RefSeq" id="WP_115087758.1">
    <property type="nucleotide sequence ID" value="NZ_CBCSFG010000020.1"/>
</dbReference>
<name>A0A380T3H2_9PSED</name>
<dbReference type="GO" id="GO:0003677">
    <property type="term" value="F:DNA binding"/>
    <property type="evidence" value="ECO:0007669"/>
    <property type="project" value="UniProtKB-KW"/>
</dbReference>
<dbReference type="GO" id="GO:0006355">
    <property type="term" value="P:regulation of DNA-templated transcription"/>
    <property type="evidence" value="ECO:0007669"/>
    <property type="project" value="InterPro"/>
</dbReference>
<dbReference type="InterPro" id="IPR012156">
    <property type="entry name" value="Cold_shock_CspA"/>
</dbReference>
<feature type="domain" description="CSD" evidence="6">
    <location>
        <begin position="1"/>
        <end position="66"/>
    </location>
</feature>
<dbReference type="SUPFAM" id="SSF50249">
    <property type="entry name" value="Nucleic acid-binding proteins"/>
    <property type="match status" value="1"/>
</dbReference>
<dbReference type="InterPro" id="IPR012751">
    <property type="entry name" value="CspD"/>
</dbReference>
<dbReference type="FunFam" id="2.40.50.140:FF:000006">
    <property type="entry name" value="Cold shock protein CspC"/>
    <property type="match status" value="1"/>
</dbReference>
<dbReference type="SMART" id="SM00357">
    <property type="entry name" value="CSP"/>
    <property type="match status" value="1"/>
</dbReference>
<organism evidence="7 8">
    <name type="scientific">Pseudomonas wadenswilerensis</name>
    <dbReference type="NCBI Taxonomy" id="1785161"/>
    <lineage>
        <taxon>Bacteria</taxon>
        <taxon>Pseudomonadati</taxon>
        <taxon>Pseudomonadota</taxon>
        <taxon>Gammaproteobacteria</taxon>
        <taxon>Pseudomonadales</taxon>
        <taxon>Pseudomonadaceae</taxon>
        <taxon>Pseudomonas</taxon>
    </lineage>
</organism>
<gene>
    <name evidence="7" type="primary">cspD</name>
    <name evidence="7" type="ORF">CCOS864_03605</name>
</gene>
<evidence type="ECO:0000256" key="5">
    <source>
        <dbReference type="RuleBase" id="RU000408"/>
    </source>
</evidence>
<dbReference type="InterPro" id="IPR002059">
    <property type="entry name" value="CSP_DNA-bd"/>
</dbReference>
<dbReference type="PRINTS" id="PR00050">
    <property type="entry name" value="COLDSHOCK"/>
</dbReference>
<dbReference type="CDD" id="cd04458">
    <property type="entry name" value="CSP_CDS"/>
    <property type="match status" value="1"/>
</dbReference>
<dbReference type="Pfam" id="PF00313">
    <property type="entry name" value="CSD"/>
    <property type="match status" value="1"/>
</dbReference>
<evidence type="ECO:0000313" key="8">
    <source>
        <dbReference type="Proteomes" id="UP000255177"/>
    </source>
</evidence>
<keyword evidence="4" id="KW-0238">DNA-binding</keyword>
<evidence type="ECO:0000259" key="6">
    <source>
        <dbReference type="PROSITE" id="PS51857"/>
    </source>
</evidence>
<accession>A0A380T3H2</accession>
<proteinExistence type="predicted"/>
<evidence type="ECO:0000256" key="1">
    <source>
        <dbReference type="ARBA" id="ARBA00004496"/>
    </source>
</evidence>
<dbReference type="PROSITE" id="PS00352">
    <property type="entry name" value="CSD_1"/>
    <property type="match status" value="1"/>
</dbReference>
<evidence type="ECO:0000256" key="4">
    <source>
        <dbReference type="ARBA" id="ARBA00023125"/>
    </source>
</evidence>
<dbReference type="GO" id="GO:0005829">
    <property type="term" value="C:cytosol"/>
    <property type="evidence" value="ECO:0007669"/>
    <property type="project" value="UniProtKB-ARBA"/>
</dbReference>
<sequence>MASGKVKWFNNAKGYGFINEDGKTEDLFAHYSAIQMEGYKTLKAGQSVSFEIIQGPKGLHAVKIENATAPTTASPTPSPLPTEA</sequence>
<evidence type="ECO:0000256" key="3">
    <source>
        <dbReference type="ARBA" id="ARBA00022490"/>
    </source>
</evidence>
<dbReference type="PROSITE" id="PS51857">
    <property type="entry name" value="CSD_2"/>
    <property type="match status" value="1"/>
</dbReference>
<dbReference type="InterPro" id="IPR050181">
    <property type="entry name" value="Cold_shock_domain"/>
</dbReference>
<dbReference type="EMBL" id="UIDD01000009">
    <property type="protein sequence ID" value="SUQ64150.1"/>
    <property type="molecule type" value="Genomic_DNA"/>
</dbReference>
<protein>
    <recommendedName>
        <fullName evidence="2">Cold shock-like protein CspD</fullName>
    </recommendedName>
</protein>
<evidence type="ECO:0000313" key="7">
    <source>
        <dbReference type="EMBL" id="SUQ64150.1"/>
    </source>
</evidence>